<dbReference type="EMBL" id="RBNI01001788">
    <property type="protein sequence ID" value="RUP49988.1"/>
    <property type="molecule type" value="Genomic_DNA"/>
</dbReference>
<sequence>MSSGVNGNGTQSPADTFRNFDTINSGGSVFFAPVTNNMDSGGAVYFGTMTKLYRPPRVTLAKQQLCTVPSASTTAWAHATKPTHCTKYK</sequence>
<gene>
    <name evidence="1" type="ORF">BC936DRAFT_140778</name>
</gene>
<keyword evidence="2" id="KW-1185">Reference proteome</keyword>
<name>A0A433DGM3_9FUNG</name>
<reference evidence="1 2" key="1">
    <citation type="journal article" date="2018" name="New Phytol.">
        <title>Phylogenomics of Endogonaceae and evolution of mycorrhizas within Mucoromycota.</title>
        <authorList>
            <person name="Chang Y."/>
            <person name="Desiro A."/>
            <person name="Na H."/>
            <person name="Sandor L."/>
            <person name="Lipzen A."/>
            <person name="Clum A."/>
            <person name="Barry K."/>
            <person name="Grigoriev I.V."/>
            <person name="Martin F.M."/>
            <person name="Stajich J.E."/>
            <person name="Smith M.E."/>
            <person name="Bonito G."/>
            <person name="Spatafora J.W."/>
        </authorList>
    </citation>
    <scope>NUCLEOTIDE SEQUENCE [LARGE SCALE GENOMIC DNA]</scope>
    <source>
        <strain evidence="1 2">GMNB39</strain>
    </source>
</reference>
<dbReference type="AlphaFoldDB" id="A0A433DGM3"/>
<protein>
    <submittedName>
        <fullName evidence="1">Uncharacterized protein</fullName>
    </submittedName>
</protein>
<organism evidence="1 2">
    <name type="scientific">Jimgerdemannia flammicorona</name>
    <dbReference type="NCBI Taxonomy" id="994334"/>
    <lineage>
        <taxon>Eukaryota</taxon>
        <taxon>Fungi</taxon>
        <taxon>Fungi incertae sedis</taxon>
        <taxon>Mucoromycota</taxon>
        <taxon>Mucoromycotina</taxon>
        <taxon>Endogonomycetes</taxon>
        <taxon>Endogonales</taxon>
        <taxon>Endogonaceae</taxon>
        <taxon>Jimgerdemannia</taxon>
    </lineage>
</organism>
<proteinExistence type="predicted"/>
<comment type="caution">
    <text evidence="1">The sequence shown here is derived from an EMBL/GenBank/DDBJ whole genome shotgun (WGS) entry which is preliminary data.</text>
</comment>
<evidence type="ECO:0000313" key="1">
    <source>
        <dbReference type="EMBL" id="RUP49988.1"/>
    </source>
</evidence>
<accession>A0A433DGM3</accession>
<dbReference type="Proteomes" id="UP000268093">
    <property type="component" value="Unassembled WGS sequence"/>
</dbReference>
<evidence type="ECO:0000313" key="2">
    <source>
        <dbReference type="Proteomes" id="UP000268093"/>
    </source>
</evidence>